<proteinExistence type="predicted"/>
<name>A0A1G9Y087_9SPHI</name>
<evidence type="ECO:0000313" key="2">
    <source>
        <dbReference type="EMBL" id="SDN02136.1"/>
    </source>
</evidence>
<gene>
    <name evidence="2" type="ORF">SAMN05421813_13414</name>
</gene>
<accession>A0A1G9Y087</accession>
<keyword evidence="3" id="KW-1185">Reference proteome</keyword>
<sequence length="875" mass="99310">MKRTLLTFTFVICFLQGYSQSYIVKGIVQDTSGIPLTGTLIKLKWAGDSLATAADINGAFSFNNVKWPEFNFSAAFLGFETFMKTYKITEGNSLNIPAITLKTSSNTLNEVVITAVTSIKIGEDTVSFNAAAYPVRQGDAVDEVLRKLPGVKVDVDGNVTNQGEAITKIRINGKDFFGTDVATAIKNLPADIIKNLQFIDDYGDQARLTGIKTGEPEKILNLTIQEDKKKGYSVRMSGGLGNQDRYNTYLRGNTFKGDQQISFDGTINNTNMRGGGNGITNTNAVNTNYRNDWGKKFSADAAYGFNNRKNTTLTKTFTQNFLENFTRRENASTNNSSNNFSHEFSGNMEYKPDSLNFFKISPRITFNDNSSDNQGLYDIAQEDLITERTNLSGTDATSLNMSTNLFYNHRFHKKGRNISVRGNFNYSEGDNFRNVLNNYLIKQSGNDSTRIQNQLIDNVNDNFSTWGNISYMEPLWKKNYLEFSYSRSHSITNTTRETSDIVNTQPVLNSDLSNEYEYQFTTNRYGLSYRFIEQKFNYTLGLNAQPTLLEGRNLSRGIDTRNKTFNIIPSARLSYKFSKQQALQVNYWGRSNQPGFLQLQPITDNSNLQNTITGNPDLNPEFVHSFNARYNQSDWDKGHILYANLALNQTQDKIVTTKVLIPNTINQVTSYTNTDGFYTVRGDYSYGVPFAERKFTITYSGSGALNNNVAFIDQSKNIAKNFIVRQEIEFEVDIKDVIDAELETSYSINTTRYSQETFEDRKTNTIEIEFRGRNYFFKDLTLGYDLRKTINSGFDNSIIKNPTILRLYTEYRFMKGNVGALRLEAFDIFDQNSGISRDVFDNIIIDRQVNRLGRYFMLSFNLRLNKFGGGAVTRN</sequence>
<dbReference type="RefSeq" id="WP_176767729.1">
    <property type="nucleotide sequence ID" value="NZ_FNHH01000034.1"/>
</dbReference>
<protein>
    <submittedName>
        <fullName evidence="2">CarboxypepD_reg-like domain-containing protein</fullName>
    </submittedName>
</protein>
<evidence type="ECO:0000313" key="3">
    <source>
        <dbReference type="Proteomes" id="UP000199226"/>
    </source>
</evidence>
<feature type="domain" description="Outer membrane protein beta-barrel" evidence="1">
    <location>
        <begin position="409"/>
        <end position="861"/>
    </location>
</feature>
<dbReference type="InterPro" id="IPR041700">
    <property type="entry name" value="OMP_b-brl_3"/>
</dbReference>
<dbReference type="Pfam" id="PF13715">
    <property type="entry name" value="CarbopepD_reg_2"/>
    <property type="match status" value="1"/>
</dbReference>
<dbReference type="EMBL" id="FNHH01000034">
    <property type="protein sequence ID" value="SDN02136.1"/>
    <property type="molecule type" value="Genomic_DNA"/>
</dbReference>
<reference evidence="3" key="1">
    <citation type="submission" date="2016-10" db="EMBL/GenBank/DDBJ databases">
        <authorList>
            <person name="Varghese N."/>
            <person name="Submissions S."/>
        </authorList>
    </citation>
    <scope>NUCLEOTIDE SEQUENCE [LARGE SCALE GENOMIC DNA]</scope>
    <source>
        <strain evidence="3">DSM 24536</strain>
    </source>
</reference>
<dbReference type="Pfam" id="PF14905">
    <property type="entry name" value="OMP_b-brl_3"/>
    <property type="match status" value="1"/>
</dbReference>
<dbReference type="Proteomes" id="UP000199226">
    <property type="component" value="Unassembled WGS sequence"/>
</dbReference>
<dbReference type="SUPFAM" id="SSF56935">
    <property type="entry name" value="Porins"/>
    <property type="match status" value="1"/>
</dbReference>
<dbReference type="AlphaFoldDB" id="A0A1G9Y087"/>
<dbReference type="SUPFAM" id="SSF49464">
    <property type="entry name" value="Carboxypeptidase regulatory domain-like"/>
    <property type="match status" value="1"/>
</dbReference>
<dbReference type="InterPro" id="IPR008969">
    <property type="entry name" value="CarboxyPept-like_regulatory"/>
</dbReference>
<evidence type="ECO:0000259" key="1">
    <source>
        <dbReference type="Pfam" id="PF14905"/>
    </source>
</evidence>
<dbReference type="STRING" id="990371.SAMN05421813_13414"/>
<organism evidence="2 3">
    <name type="scientific">Daejeonella rubra</name>
    <dbReference type="NCBI Taxonomy" id="990371"/>
    <lineage>
        <taxon>Bacteria</taxon>
        <taxon>Pseudomonadati</taxon>
        <taxon>Bacteroidota</taxon>
        <taxon>Sphingobacteriia</taxon>
        <taxon>Sphingobacteriales</taxon>
        <taxon>Sphingobacteriaceae</taxon>
        <taxon>Daejeonella</taxon>
    </lineage>
</organism>